<evidence type="ECO:0000313" key="11">
    <source>
        <dbReference type="EMBL" id="RHN49164.1"/>
    </source>
</evidence>
<feature type="signal peptide" evidence="8">
    <location>
        <begin position="1"/>
        <end position="20"/>
    </location>
</feature>
<sequence>MGSASIIPLVLMIVMQLAYAGMNITSKIAILGGMNPLILVAYRQIFATVSIAPFAYWLERDMVPRMTKRIMVQILLSSITGVTGNQVLYFAGLKYTTATIACALTNLLPAFTFVLAILFRQENLGIKKKSGIAKVVGTVLCVGGAILLSFYHGQVIGIPESKIHWSYAERIEGAGDNSSAAQSNNVLLGPILLILSALIWSLWFIIQADMSKNFPVPYTSTAYMCFLASFQCVFIALCFDHRVSSWSLSDAMRLTSSLYAGIICTGLSYCIISWTIERKGPLYVSVFTPLQLIITAFISWAFLREKLYVGTALGSLLIVGGLYSVLWGKSKEVDNNKVEDATDDDDDDDDDDDEAIVMPLPPSIKNDMEMQSYIPSSNGNGH</sequence>
<dbReference type="GO" id="GO:0005886">
    <property type="term" value="C:plasma membrane"/>
    <property type="evidence" value="ECO:0000318"/>
    <property type="project" value="GO_Central"/>
</dbReference>
<reference evidence="10 13" key="2">
    <citation type="journal article" date="2014" name="BMC Genomics">
        <title>An improved genome release (version Mt4.0) for the model legume Medicago truncatula.</title>
        <authorList>
            <person name="Tang H."/>
            <person name="Krishnakumar V."/>
            <person name="Bidwell S."/>
            <person name="Rosen B."/>
            <person name="Chan A."/>
            <person name="Zhou S."/>
            <person name="Gentzbittel L."/>
            <person name="Childs K.L."/>
            <person name="Yandell M."/>
            <person name="Gundlach H."/>
            <person name="Mayer K.F."/>
            <person name="Schwartz D.C."/>
            <person name="Town C.D."/>
        </authorList>
    </citation>
    <scope>GENOME REANNOTATION</scope>
    <source>
        <strain evidence="10">A17</strain>
        <strain evidence="12 13">cv. Jemalong A17</strain>
    </source>
</reference>
<keyword evidence="4 6" id="KW-1133">Transmembrane helix</keyword>
<evidence type="ECO:0000256" key="4">
    <source>
        <dbReference type="ARBA" id="ARBA00022989"/>
    </source>
</evidence>
<dbReference type="SUPFAM" id="SSF103481">
    <property type="entry name" value="Multidrug resistance efflux transporter EmrE"/>
    <property type="match status" value="2"/>
</dbReference>
<dbReference type="InterPro" id="IPR030184">
    <property type="entry name" value="WAT1-related"/>
</dbReference>
<name>A0A072U5Q8_MEDTR</name>
<evidence type="ECO:0000256" key="7">
    <source>
        <dbReference type="SAM" id="MobiDB-lite"/>
    </source>
</evidence>
<protein>
    <recommendedName>
        <fullName evidence="6">WAT1-related protein</fullName>
    </recommendedName>
</protein>
<organism evidence="10 13">
    <name type="scientific">Medicago truncatula</name>
    <name type="common">Barrel medic</name>
    <name type="synonym">Medicago tribuloides</name>
    <dbReference type="NCBI Taxonomy" id="3880"/>
    <lineage>
        <taxon>Eukaryota</taxon>
        <taxon>Viridiplantae</taxon>
        <taxon>Streptophyta</taxon>
        <taxon>Embryophyta</taxon>
        <taxon>Tracheophyta</taxon>
        <taxon>Spermatophyta</taxon>
        <taxon>Magnoliopsida</taxon>
        <taxon>eudicotyledons</taxon>
        <taxon>Gunneridae</taxon>
        <taxon>Pentapetalae</taxon>
        <taxon>rosids</taxon>
        <taxon>fabids</taxon>
        <taxon>Fabales</taxon>
        <taxon>Fabaceae</taxon>
        <taxon>Papilionoideae</taxon>
        <taxon>50 kb inversion clade</taxon>
        <taxon>NPAAA clade</taxon>
        <taxon>Hologalegina</taxon>
        <taxon>IRL clade</taxon>
        <taxon>Trifolieae</taxon>
        <taxon>Medicago</taxon>
    </lineage>
</organism>
<dbReference type="InterPro" id="IPR000620">
    <property type="entry name" value="EamA_dom"/>
</dbReference>
<comment type="subcellular location">
    <subcellularLocation>
        <location evidence="1 6">Membrane</location>
        <topology evidence="1 6">Multi-pass membrane protein</topology>
    </subcellularLocation>
</comment>
<dbReference type="Gramene" id="rna43965">
    <property type="protein sequence ID" value="RHN49164.1"/>
    <property type="gene ID" value="gene43965"/>
</dbReference>
<evidence type="ECO:0000256" key="8">
    <source>
        <dbReference type="SAM" id="SignalP"/>
    </source>
</evidence>
<dbReference type="OrthoDB" id="1728340at2759"/>
<dbReference type="Pfam" id="PF00892">
    <property type="entry name" value="EamA"/>
    <property type="match status" value="2"/>
</dbReference>
<proteinExistence type="inferred from homology"/>
<feature type="transmembrane region" description="Helical" evidence="6">
    <location>
        <begin position="308"/>
        <end position="327"/>
    </location>
</feature>
<feature type="domain" description="EamA" evidence="9">
    <location>
        <begin position="9"/>
        <end position="149"/>
    </location>
</feature>
<dbReference type="PANTHER" id="PTHR31218">
    <property type="entry name" value="WAT1-RELATED PROTEIN"/>
    <property type="match status" value="1"/>
</dbReference>
<keyword evidence="8" id="KW-0732">Signal</keyword>
<evidence type="ECO:0000313" key="10">
    <source>
        <dbReference type="EMBL" id="KEH24463.1"/>
    </source>
</evidence>
<dbReference type="EMBL" id="PSQE01000007">
    <property type="protein sequence ID" value="RHN49164.1"/>
    <property type="molecule type" value="Genomic_DNA"/>
</dbReference>
<feature type="transmembrane region" description="Helical" evidence="6">
    <location>
        <begin position="186"/>
        <end position="206"/>
    </location>
</feature>
<evidence type="ECO:0000256" key="6">
    <source>
        <dbReference type="RuleBase" id="RU363077"/>
    </source>
</evidence>
<evidence type="ECO:0000256" key="2">
    <source>
        <dbReference type="ARBA" id="ARBA00007635"/>
    </source>
</evidence>
<feature type="transmembrane region" description="Helical" evidence="6">
    <location>
        <begin position="70"/>
        <end position="92"/>
    </location>
</feature>
<feature type="region of interest" description="Disordered" evidence="7">
    <location>
        <begin position="337"/>
        <end position="382"/>
    </location>
</feature>
<dbReference type="KEGG" id="mtr:25499631"/>
<accession>A0A072U5Q8</accession>
<feature type="compositionally biased region" description="Polar residues" evidence="7">
    <location>
        <begin position="373"/>
        <end position="382"/>
    </location>
</feature>
<dbReference type="Proteomes" id="UP000002051">
    <property type="component" value="Unassembled WGS sequence"/>
</dbReference>
<feature type="chain" id="PRO_5014499301" description="WAT1-related protein" evidence="8">
    <location>
        <begin position="21"/>
        <end position="382"/>
    </location>
</feature>
<evidence type="ECO:0000256" key="5">
    <source>
        <dbReference type="ARBA" id="ARBA00023136"/>
    </source>
</evidence>
<dbReference type="InterPro" id="IPR037185">
    <property type="entry name" value="EmrE-like"/>
</dbReference>
<dbReference type="Proteomes" id="UP000265566">
    <property type="component" value="Chromosome 7"/>
</dbReference>
<feature type="transmembrane region" description="Helical" evidence="6">
    <location>
        <begin position="98"/>
        <end position="119"/>
    </location>
</feature>
<feature type="transmembrane region" description="Helical" evidence="6">
    <location>
        <begin position="282"/>
        <end position="302"/>
    </location>
</feature>
<keyword evidence="5 6" id="KW-0472">Membrane</keyword>
<dbReference type="HOGENOM" id="CLU_025359_1_0_1"/>
<comment type="similarity">
    <text evidence="2 6">Belongs to the drug/metabolite transporter (DMT) superfamily. Plant drug/metabolite exporter (P-DME) (TC 2.A.7.4) family.</text>
</comment>
<dbReference type="GO" id="GO:0022857">
    <property type="term" value="F:transmembrane transporter activity"/>
    <property type="evidence" value="ECO:0007669"/>
    <property type="project" value="InterPro"/>
</dbReference>
<dbReference type="EnsemblPlants" id="KEH24463">
    <property type="protein sequence ID" value="KEH24463"/>
    <property type="gene ID" value="MTR_7g111830"/>
</dbReference>
<feature type="transmembrane region" description="Helical" evidence="6">
    <location>
        <begin position="36"/>
        <end position="58"/>
    </location>
</feature>
<reference evidence="12" key="3">
    <citation type="submission" date="2015-04" db="UniProtKB">
        <authorList>
            <consortium name="EnsemblPlants"/>
        </authorList>
    </citation>
    <scope>IDENTIFICATION</scope>
    <source>
        <strain evidence="12">cv. Jemalong A17</strain>
    </source>
</reference>
<feature type="transmembrane region" description="Helical" evidence="6">
    <location>
        <begin position="218"/>
        <end position="237"/>
    </location>
</feature>
<dbReference type="AlphaFoldDB" id="A0A072U5Q8"/>
<reference evidence="11" key="4">
    <citation type="journal article" date="2018" name="Nat. Plants">
        <title>Whole-genome landscape of Medicago truncatula symbiotic genes.</title>
        <authorList>
            <person name="Pecrix Y."/>
            <person name="Gamas P."/>
            <person name="Carrere S."/>
        </authorList>
    </citation>
    <scope>NUCLEOTIDE SEQUENCE</scope>
    <source>
        <tissue evidence="11">Leaves</tissue>
    </source>
</reference>
<feature type="transmembrane region" description="Helical" evidence="6">
    <location>
        <begin position="257"/>
        <end position="275"/>
    </location>
</feature>
<keyword evidence="3 6" id="KW-0812">Transmembrane</keyword>
<feature type="domain" description="EamA" evidence="9">
    <location>
        <begin position="188"/>
        <end position="326"/>
    </location>
</feature>
<evidence type="ECO:0000259" key="9">
    <source>
        <dbReference type="Pfam" id="PF00892"/>
    </source>
</evidence>
<evidence type="ECO:0000256" key="1">
    <source>
        <dbReference type="ARBA" id="ARBA00004141"/>
    </source>
</evidence>
<evidence type="ECO:0000256" key="3">
    <source>
        <dbReference type="ARBA" id="ARBA00022692"/>
    </source>
</evidence>
<feature type="compositionally biased region" description="Acidic residues" evidence="7">
    <location>
        <begin position="341"/>
        <end position="355"/>
    </location>
</feature>
<evidence type="ECO:0000313" key="13">
    <source>
        <dbReference type="Proteomes" id="UP000002051"/>
    </source>
</evidence>
<feature type="transmembrane region" description="Helical" evidence="6">
    <location>
        <begin position="131"/>
        <end position="151"/>
    </location>
</feature>
<keyword evidence="13" id="KW-1185">Reference proteome</keyword>
<reference evidence="10 13" key="1">
    <citation type="journal article" date="2011" name="Nature">
        <title>The Medicago genome provides insight into the evolution of rhizobial symbioses.</title>
        <authorList>
            <person name="Young N.D."/>
            <person name="Debelle F."/>
            <person name="Oldroyd G.E."/>
            <person name="Geurts R."/>
            <person name="Cannon S.B."/>
            <person name="Udvardi M.K."/>
            <person name="Benedito V.A."/>
            <person name="Mayer K.F."/>
            <person name="Gouzy J."/>
            <person name="Schoof H."/>
            <person name="Van de Peer Y."/>
            <person name="Proost S."/>
            <person name="Cook D.R."/>
            <person name="Meyers B.C."/>
            <person name="Spannagl M."/>
            <person name="Cheung F."/>
            <person name="De Mita S."/>
            <person name="Krishnakumar V."/>
            <person name="Gundlach H."/>
            <person name="Zhou S."/>
            <person name="Mudge J."/>
            <person name="Bharti A.K."/>
            <person name="Murray J.D."/>
            <person name="Naoumkina M.A."/>
            <person name="Rosen B."/>
            <person name="Silverstein K.A."/>
            <person name="Tang H."/>
            <person name="Rombauts S."/>
            <person name="Zhao P.X."/>
            <person name="Zhou P."/>
            <person name="Barbe V."/>
            <person name="Bardou P."/>
            <person name="Bechner M."/>
            <person name="Bellec A."/>
            <person name="Berger A."/>
            <person name="Berges H."/>
            <person name="Bidwell S."/>
            <person name="Bisseling T."/>
            <person name="Choisne N."/>
            <person name="Couloux A."/>
            <person name="Denny R."/>
            <person name="Deshpande S."/>
            <person name="Dai X."/>
            <person name="Doyle J.J."/>
            <person name="Dudez A.M."/>
            <person name="Farmer A.D."/>
            <person name="Fouteau S."/>
            <person name="Franken C."/>
            <person name="Gibelin C."/>
            <person name="Gish J."/>
            <person name="Goldstein S."/>
            <person name="Gonzalez A.J."/>
            <person name="Green P.J."/>
            <person name="Hallab A."/>
            <person name="Hartog M."/>
            <person name="Hua A."/>
            <person name="Humphray S.J."/>
            <person name="Jeong D.H."/>
            <person name="Jing Y."/>
            <person name="Jocker A."/>
            <person name="Kenton S.M."/>
            <person name="Kim D.J."/>
            <person name="Klee K."/>
            <person name="Lai H."/>
            <person name="Lang C."/>
            <person name="Lin S."/>
            <person name="Macmil S.L."/>
            <person name="Magdelenat G."/>
            <person name="Matthews L."/>
            <person name="McCorrison J."/>
            <person name="Monaghan E.L."/>
            <person name="Mun J.H."/>
            <person name="Najar F.Z."/>
            <person name="Nicholson C."/>
            <person name="Noirot C."/>
            <person name="O'Bleness M."/>
            <person name="Paule C.R."/>
            <person name="Poulain J."/>
            <person name="Prion F."/>
            <person name="Qin B."/>
            <person name="Qu C."/>
            <person name="Retzel E.F."/>
            <person name="Riddle C."/>
            <person name="Sallet E."/>
            <person name="Samain S."/>
            <person name="Samson N."/>
            <person name="Sanders I."/>
            <person name="Saurat O."/>
            <person name="Scarpelli C."/>
            <person name="Schiex T."/>
            <person name="Segurens B."/>
            <person name="Severin A.J."/>
            <person name="Sherrier D.J."/>
            <person name="Shi R."/>
            <person name="Sims S."/>
            <person name="Singer S.R."/>
            <person name="Sinharoy S."/>
            <person name="Sterck L."/>
            <person name="Viollet A."/>
            <person name="Wang B.B."/>
            <person name="Wang K."/>
            <person name="Wang M."/>
            <person name="Wang X."/>
            <person name="Warfsmann J."/>
            <person name="Weissenbach J."/>
            <person name="White D.D."/>
            <person name="White J.D."/>
            <person name="Wiley G.B."/>
            <person name="Wincker P."/>
            <person name="Xing Y."/>
            <person name="Yang L."/>
            <person name="Yao Z."/>
            <person name="Ying F."/>
            <person name="Zhai J."/>
            <person name="Zhou L."/>
            <person name="Zuber A."/>
            <person name="Denarie J."/>
            <person name="Dixon R.A."/>
            <person name="May G.D."/>
            <person name="Schwartz D.C."/>
            <person name="Rogers J."/>
            <person name="Quetier F."/>
            <person name="Town C.D."/>
            <person name="Roe B.A."/>
        </authorList>
    </citation>
    <scope>NUCLEOTIDE SEQUENCE [LARGE SCALE GENOMIC DNA]</scope>
    <source>
        <strain evidence="10">A17</strain>
        <strain evidence="12 13">cv. Jemalong A17</strain>
    </source>
</reference>
<gene>
    <name evidence="12" type="primary">25499631</name>
    <name evidence="10" type="ordered locus">MTR_7g111830</name>
    <name evidence="11" type="ORF">MtrunA17_Chr7g0271561</name>
</gene>
<dbReference type="EMBL" id="CM001223">
    <property type="protein sequence ID" value="KEH24463.1"/>
    <property type="molecule type" value="Genomic_DNA"/>
</dbReference>
<evidence type="ECO:0000313" key="12">
    <source>
        <dbReference type="EnsemblPlants" id="KEH24463"/>
    </source>
</evidence>